<dbReference type="PANTHER" id="PTHR30001:SF1">
    <property type="entry name" value="RIBONUCLEASE E_G-LIKE PROTEIN, CHLOROPLASTIC"/>
    <property type="match status" value="1"/>
</dbReference>
<gene>
    <name evidence="8" type="primary">rne</name>
    <name evidence="12" type="ORF">J2Z17_001993</name>
</gene>
<feature type="region of interest" description="Disordered" evidence="9">
    <location>
        <begin position="126"/>
        <end position="262"/>
    </location>
</feature>
<organism evidence="12 13">
    <name type="scientific">Rhizobium halophytocola</name>
    <dbReference type="NCBI Taxonomy" id="735519"/>
    <lineage>
        <taxon>Bacteria</taxon>
        <taxon>Pseudomonadati</taxon>
        <taxon>Pseudomonadota</taxon>
        <taxon>Alphaproteobacteria</taxon>
        <taxon>Hyphomicrobiales</taxon>
        <taxon>Rhizobiaceae</taxon>
        <taxon>Rhizobium/Agrobacterium group</taxon>
        <taxon>Rhizobium</taxon>
    </lineage>
</organism>
<dbReference type="NCBIfam" id="TIGR00757">
    <property type="entry name" value="RNaseEG"/>
    <property type="match status" value="1"/>
</dbReference>
<keyword evidence="4 8" id="KW-0255">Endonuclease</keyword>
<feature type="compositionally biased region" description="Basic residues" evidence="9">
    <location>
        <begin position="786"/>
        <end position="800"/>
    </location>
</feature>
<dbReference type="Gene3D" id="2.40.50.140">
    <property type="entry name" value="Nucleic acid-binding proteins"/>
    <property type="match status" value="2"/>
</dbReference>
<evidence type="ECO:0000256" key="6">
    <source>
        <dbReference type="ARBA" id="ARBA00022842"/>
    </source>
</evidence>
<feature type="compositionally biased region" description="Acidic residues" evidence="9">
    <location>
        <begin position="747"/>
        <end position="782"/>
    </location>
</feature>
<feature type="binding site" evidence="8">
    <location>
        <position position="588"/>
    </location>
    <ligand>
        <name>Zn(2+)</name>
        <dbReference type="ChEBI" id="CHEBI:29105"/>
        <note>ligand shared between dimeric partners</note>
    </ligand>
</feature>
<feature type="binding site" evidence="8">
    <location>
        <position position="591"/>
    </location>
    <ligand>
        <name>Zn(2+)</name>
        <dbReference type="ChEBI" id="CHEBI:29105"/>
        <note>ligand shared between dimeric partners</note>
    </ligand>
</feature>
<keyword evidence="7 8" id="KW-0694">RNA-binding</keyword>
<evidence type="ECO:0000256" key="2">
    <source>
        <dbReference type="ARBA" id="ARBA00022722"/>
    </source>
</evidence>
<feature type="compositionally biased region" description="Low complexity" evidence="9">
    <location>
        <begin position="908"/>
        <end position="924"/>
    </location>
</feature>
<feature type="compositionally biased region" description="Acidic residues" evidence="9">
    <location>
        <begin position="811"/>
        <end position="824"/>
    </location>
</feature>
<comment type="subcellular location">
    <subcellularLocation>
        <location evidence="8">Cytoplasm</location>
    </subcellularLocation>
    <subcellularLocation>
        <location evidence="8">Cell inner membrane</location>
        <topology evidence="8">Peripheral membrane protein</topology>
        <orientation evidence="8">Cytoplasmic side</orientation>
    </subcellularLocation>
</comment>
<feature type="binding site" evidence="8">
    <location>
        <position position="530"/>
    </location>
    <ligand>
        <name>Mg(2+)</name>
        <dbReference type="ChEBI" id="CHEBI:18420"/>
        <note>catalytic</note>
    </ligand>
</feature>
<feature type="compositionally biased region" description="Acidic residues" evidence="9">
    <location>
        <begin position="939"/>
        <end position="950"/>
    </location>
</feature>
<feature type="compositionally biased region" description="Acidic residues" evidence="9">
    <location>
        <begin position="695"/>
        <end position="711"/>
    </location>
</feature>
<dbReference type="EMBL" id="JAGGJU010000005">
    <property type="protein sequence ID" value="MBP1850556.1"/>
    <property type="molecule type" value="Genomic_DNA"/>
</dbReference>
<keyword evidence="8" id="KW-0997">Cell inner membrane</keyword>
<keyword evidence="8" id="KW-0819">tRNA processing</keyword>
<keyword evidence="13" id="KW-1185">Reference proteome</keyword>
<evidence type="ECO:0000313" key="12">
    <source>
        <dbReference type="EMBL" id="MBP1850556.1"/>
    </source>
</evidence>
<comment type="caution">
    <text evidence="12">The sequence shown here is derived from an EMBL/GenBank/DDBJ whole genome shotgun (WGS) entry which is preliminary data.</text>
</comment>
<dbReference type="EC" id="3.1.26.12" evidence="8"/>
<dbReference type="InterPro" id="IPR048583">
    <property type="entry name" value="RNase_E_G_thioredoxin-like"/>
</dbReference>
<comment type="similarity">
    <text evidence="8">Belongs to the RNase E/G family. RNase E subfamily.</text>
</comment>
<dbReference type="InterPro" id="IPR012340">
    <property type="entry name" value="NA-bd_OB-fold"/>
</dbReference>
<feature type="domain" description="RNase E/G thioredoxin-like" evidence="11">
    <location>
        <begin position="587"/>
        <end position="671"/>
    </location>
</feature>
<dbReference type="HAMAP" id="MF_00970">
    <property type="entry name" value="RNase_E"/>
    <property type="match status" value="1"/>
</dbReference>
<feature type="compositionally biased region" description="Basic residues" evidence="9">
    <location>
        <begin position="728"/>
        <end position="739"/>
    </location>
</feature>
<evidence type="ECO:0000259" key="11">
    <source>
        <dbReference type="Pfam" id="PF20833"/>
    </source>
</evidence>
<accession>A0ABS4DXY6</accession>
<keyword evidence="8" id="KW-0862">Zinc</keyword>
<dbReference type="PANTHER" id="PTHR30001">
    <property type="entry name" value="RIBONUCLEASE"/>
    <property type="match status" value="1"/>
</dbReference>
<feature type="region of interest" description="Disordered" evidence="9">
    <location>
        <begin position="695"/>
        <end position="992"/>
    </location>
</feature>
<evidence type="ECO:0000256" key="3">
    <source>
        <dbReference type="ARBA" id="ARBA00022723"/>
    </source>
</evidence>
<comment type="cofactor">
    <cofactor evidence="8">
        <name>Mg(2+)</name>
        <dbReference type="ChEBI" id="CHEBI:18420"/>
    </cofactor>
    <text evidence="8">Binds 1 Mg(2+) ion per subunit.</text>
</comment>
<feature type="compositionally biased region" description="Polar residues" evidence="9">
    <location>
        <begin position="961"/>
        <end position="975"/>
    </location>
</feature>
<evidence type="ECO:0000313" key="13">
    <source>
        <dbReference type="Proteomes" id="UP000759443"/>
    </source>
</evidence>
<feature type="domain" description="RNA-binding protein AU-1/Ribonuclease E/G" evidence="10">
    <location>
        <begin position="305"/>
        <end position="575"/>
    </location>
</feature>
<dbReference type="Gene3D" id="3.40.1260.20">
    <property type="entry name" value="Ribonuclease E, catalytic domain"/>
    <property type="match status" value="1"/>
</dbReference>
<comment type="catalytic activity">
    <reaction evidence="8">
        <text>Endonucleolytic cleavage of single-stranded RNA in A- and U-rich regions.</text>
        <dbReference type="EC" id="3.1.26.12"/>
    </reaction>
</comment>
<feature type="compositionally biased region" description="Basic residues" evidence="9">
    <location>
        <begin position="162"/>
        <end position="172"/>
    </location>
</feature>
<evidence type="ECO:0000256" key="4">
    <source>
        <dbReference type="ARBA" id="ARBA00022759"/>
    </source>
</evidence>
<keyword evidence="5 8" id="KW-0378">Hydrolase</keyword>
<comment type="function">
    <text evidence="8">Endoribonuclease that plays a central role in RNA processing and decay. Required for the maturation of 5S and 16S rRNAs and the majority of tRNAs. Also involved in the degradation of most mRNAs.</text>
</comment>
<keyword evidence="6 8" id="KW-0460">Magnesium</keyword>
<dbReference type="InterPro" id="IPR019307">
    <property type="entry name" value="RNA-bd_AU-1/RNase_E/G"/>
</dbReference>
<evidence type="ECO:0000259" key="10">
    <source>
        <dbReference type="Pfam" id="PF10150"/>
    </source>
</evidence>
<dbReference type="Proteomes" id="UP000759443">
    <property type="component" value="Unassembled WGS sequence"/>
</dbReference>
<evidence type="ECO:0000256" key="7">
    <source>
        <dbReference type="ARBA" id="ARBA00022884"/>
    </source>
</evidence>
<protein>
    <recommendedName>
        <fullName evidence="8">Ribonuclease E</fullName>
        <shortName evidence="8">RNase E</shortName>
        <ecNumber evidence="8">3.1.26.12</ecNumber>
    </recommendedName>
</protein>
<comment type="subunit">
    <text evidence="8">Homotetramer formed by a dimer of dimers.</text>
</comment>
<feature type="region of interest" description="Required for zinc-mediated homotetramerization and catalytic activity" evidence="8">
    <location>
        <begin position="588"/>
        <end position="591"/>
    </location>
</feature>
<sequence length="992" mass="109137">MAEKMLIDASHEEETRVVVVRGNRIEEFDFESQHKKQIRGNIYLAKVTRVEPSLQAAFVDYGGNRHGFLAFAEIHPDYYQIPLADRQALLKAEADEHRQHDDHHDDEPAVDLSKSEQPDIAMDIPVLATPTPAPSAPSDNAPADTPETLTDAPEEEAPAPKAKPKRVRKPRKKAADKAAEETAATDGEASAEAAAGEAGSNDDDGDDDAKGGSIAAMVDSDSVSEDVDNRRHHDDDDDNDRDEEKEEIESVGAEDAMEEVPDRVVRRQRKQYRIQEVIKRRQILLVQVAKEERGNKGAALTTYLSLAGRYSVLMPNTARGGGISRKITNPGDRKRLKEVARELEVPQGMGVILRTAGANRTKVEVKRDFEYLMRLWENVRTLTLNSTAPCLVYEEGSLIKRSIRDLYNKDITEVVVAGEAGYREAKDFMKMLMPSHAKVVQPYRDLHPIFSRSGIEGQLDKMLQPQVTLKSGGYIIINQTEALVAIDVNSGRSTREYSIEDTALQTNLEAAEEVARQLRLRDLAGLIVIDFIDMEEKRNNRSVEKKLKDCLKNDRARIQVGRISHFGLLEMSRQRIRASVLESTTQVCPHCTGTGLIRSQSSVALHVLRGVEEYLLKATTHDITVRATPEIALYLLNQKRATITDYEKRFGVTITIDSDASVGHQHFAIDRGEPVENPIRIENLMPVAFAPEEDDYADEVEEDIEDEEVEDAPVAAKAPEAGDDQNGRKRKRRRRRRNKNGQGPDANGDDQGGDEDDGDEASADADQDGNSDEASSDDNGEDDGQRRKRRRRGKRGGRRNRNGDEATTSSDDNEDGSEGDDAGDTEAALIEDIAETSVAQGTAMDEIEATEAPAAAEEKPARKPRRTRRAKGGEPSPVEEPVIEEAAKPVEAEVGEKAADLDDEDAKATPQAAAAPASAAPVAAEQVSEKAEAAPAEAEPAEAEANETSEDDKSVRANRGENISSSEPVVTSTANGDEKPKKGGWWQRRGFF</sequence>
<evidence type="ECO:0000256" key="8">
    <source>
        <dbReference type="HAMAP-Rule" id="MF_00970"/>
    </source>
</evidence>
<dbReference type="RefSeq" id="WP_209944413.1">
    <property type="nucleotide sequence ID" value="NZ_JAGGJU010000005.1"/>
</dbReference>
<dbReference type="Pfam" id="PF10150">
    <property type="entry name" value="RNase_E_G"/>
    <property type="match status" value="1"/>
</dbReference>
<dbReference type="SUPFAM" id="SSF50249">
    <property type="entry name" value="Nucleic acid-binding proteins"/>
    <property type="match status" value="1"/>
</dbReference>
<feature type="compositionally biased region" description="Low complexity" evidence="9">
    <location>
        <begin position="211"/>
        <end position="221"/>
    </location>
</feature>
<evidence type="ECO:0000256" key="1">
    <source>
        <dbReference type="ARBA" id="ARBA00022490"/>
    </source>
</evidence>
<comment type="cofactor">
    <cofactor evidence="8">
        <name>Zn(2+)</name>
        <dbReference type="ChEBI" id="CHEBI:29105"/>
    </cofactor>
    <text evidence="8">Binds 2 Zn(2+) ions per homotetramer.</text>
</comment>
<keyword evidence="8" id="KW-0820">tRNA-binding</keyword>
<dbReference type="GO" id="GO:0008995">
    <property type="term" value="F:ribonuclease E activity"/>
    <property type="evidence" value="ECO:0007669"/>
    <property type="project" value="UniProtKB-EC"/>
</dbReference>
<keyword evidence="2 8" id="KW-0540">Nuclease</keyword>
<keyword evidence="8" id="KW-0698">rRNA processing</keyword>
<dbReference type="InterPro" id="IPR004659">
    <property type="entry name" value="RNase_E/G"/>
</dbReference>
<evidence type="ECO:0000256" key="9">
    <source>
        <dbReference type="SAM" id="MobiDB-lite"/>
    </source>
</evidence>
<dbReference type="Pfam" id="PF20833">
    <property type="entry name" value="RNase_E_G_Thio"/>
    <property type="match status" value="1"/>
</dbReference>
<reference evidence="12 13" key="1">
    <citation type="submission" date="2021-03" db="EMBL/GenBank/DDBJ databases">
        <title>Genomic Encyclopedia of Type Strains, Phase IV (KMG-IV): sequencing the most valuable type-strain genomes for metagenomic binning, comparative biology and taxonomic classification.</title>
        <authorList>
            <person name="Goeker M."/>
        </authorList>
    </citation>
    <scope>NUCLEOTIDE SEQUENCE [LARGE SCALE GENOMIC DNA]</scope>
    <source>
        <strain evidence="12 13">DSM 21600</strain>
    </source>
</reference>
<evidence type="ECO:0000256" key="5">
    <source>
        <dbReference type="ARBA" id="ARBA00022801"/>
    </source>
</evidence>
<feature type="binding site" evidence="8">
    <location>
        <position position="487"/>
    </location>
    <ligand>
        <name>Mg(2+)</name>
        <dbReference type="ChEBI" id="CHEBI:18420"/>
        <note>catalytic</note>
    </ligand>
</feature>
<keyword evidence="8" id="KW-0472">Membrane</keyword>
<feature type="compositionally biased region" description="Low complexity" evidence="9">
    <location>
        <begin position="181"/>
        <end position="199"/>
    </location>
</feature>
<keyword evidence="1 8" id="KW-0963">Cytoplasm</keyword>
<feature type="region of interest" description="Disordered" evidence="9">
    <location>
        <begin position="93"/>
        <end position="114"/>
    </location>
</feature>
<keyword evidence="3 8" id="KW-0479">Metal-binding</keyword>
<proteinExistence type="inferred from homology"/>
<feature type="compositionally biased region" description="Basic and acidic residues" evidence="9">
    <location>
        <begin position="885"/>
        <end position="900"/>
    </location>
</feature>
<keyword evidence="8" id="KW-0699">rRNA-binding</keyword>
<keyword evidence="8" id="KW-1003">Cell membrane</keyword>
<feature type="compositionally biased region" description="Acidic residues" evidence="9">
    <location>
        <begin position="235"/>
        <end position="249"/>
    </location>
</feature>
<dbReference type="InterPro" id="IPR028878">
    <property type="entry name" value="RNase_E"/>
</dbReference>
<feature type="compositionally biased region" description="Low complexity" evidence="9">
    <location>
        <begin position="136"/>
        <end position="146"/>
    </location>
</feature>
<name>A0ABS4DXY6_9HYPH</name>